<organism evidence="8 9">
    <name type="scientific">Cylindrospermum stagnale PCC 7417</name>
    <dbReference type="NCBI Taxonomy" id="56107"/>
    <lineage>
        <taxon>Bacteria</taxon>
        <taxon>Bacillati</taxon>
        <taxon>Cyanobacteriota</taxon>
        <taxon>Cyanophyceae</taxon>
        <taxon>Nostocales</taxon>
        <taxon>Nostocaceae</taxon>
        <taxon>Cylindrospermum</taxon>
    </lineage>
</organism>
<dbReference type="EC" id="5.2.1.8" evidence="2"/>
<dbReference type="RefSeq" id="WP_015210100.1">
    <property type="nucleotide sequence ID" value="NC_019757.1"/>
</dbReference>
<evidence type="ECO:0000256" key="3">
    <source>
        <dbReference type="ARBA" id="ARBA00022729"/>
    </source>
</evidence>
<evidence type="ECO:0000256" key="6">
    <source>
        <dbReference type="PROSITE-ProRule" id="PRU00278"/>
    </source>
</evidence>
<dbReference type="PANTHER" id="PTHR47245:SF1">
    <property type="entry name" value="FOLDASE PROTEIN PRSA"/>
    <property type="match status" value="1"/>
</dbReference>
<evidence type="ECO:0000256" key="4">
    <source>
        <dbReference type="ARBA" id="ARBA00023110"/>
    </source>
</evidence>
<dbReference type="PATRIC" id="fig|56107.3.peg.5281"/>
<feature type="domain" description="PpiC" evidence="7">
    <location>
        <begin position="114"/>
        <end position="206"/>
    </location>
</feature>
<evidence type="ECO:0000256" key="2">
    <source>
        <dbReference type="ARBA" id="ARBA00013194"/>
    </source>
</evidence>
<dbReference type="STRING" id="56107.Cylst_4806"/>
<dbReference type="Proteomes" id="UP000010475">
    <property type="component" value="Chromosome"/>
</dbReference>
<accession>K9X315</accession>
<protein>
    <recommendedName>
        <fullName evidence="2">peptidylprolyl isomerase</fullName>
        <ecNumber evidence="2">5.2.1.8</ecNumber>
    </recommendedName>
</protein>
<dbReference type="EMBL" id="CP003642">
    <property type="protein sequence ID" value="AFZ26863.1"/>
    <property type="molecule type" value="Genomic_DNA"/>
</dbReference>
<keyword evidence="4 6" id="KW-0697">Rotamase</keyword>
<dbReference type="GO" id="GO:0003755">
    <property type="term" value="F:peptidyl-prolyl cis-trans isomerase activity"/>
    <property type="evidence" value="ECO:0007669"/>
    <property type="project" value="UniProtKB-KW"/>
</dbReference>
<proteinExistence type="predicted"/>
<evidence type="ECO:0000313" key="8">
    <source>
        <dbReference type="EMBL" id="AFZ26863.1"/>
    </source>
</evidence>
<dbReference type="PANTHER" id="PTHR47245">
    <property type="entry name" value="PEPTIDYLPROLYL ISOMERASE"/>
    <property type="match status" value="1"/>
</dbReference>
<dbReference type="InterPro" id="IPR046357">
    <property type="entry name" value="PPIase_dom_sf"/>
</dbReference>
<dbReference type="InterPro" id="IPR000297">
    <property type="entry name" value="PPIase_PpiC"/>
</dbReference>
<dbReference type="PROSITE" id="PS50198">
    <property type="entry name" value="PPIC_PPIASE_2"/>
    <property type="match status" value="1"/>
</dbReference>
<dbReference type="HOGENOM" id="CLU_082394_0_0_3"/>
<dbReference type="OrthoDB" id="507969at2"/>
<dbReference type="Pfam" id="PF00639">
    <property type="entry name" value="Rotamase"/>
    <property type="match status" value="1"/>
</dbReference>
<sequence length="240" mass="27389">MNPVLQLGDVCQQAAARLRTMTKTEVLPLLADYQILPLLVKEMIIDQAIAQIESTPQEEKLACEQLAQQYQGRQQPAMSPQQLQQIAIRQLKLEKFKETAWGGDIDAYFFQRKSQLSRAIYSLISTNDVGISQEIYFRIQEGEQSFAQLAREYAQGPESQTDGLIGPVELQTIHPVLAKILSISQPQQLVPPTQIGDWIVIVRLEKLLPAQLDRSMRQRLLNERFSTWLQTEMASQNWLL</sequence>
<evidence type="ECO:0000256" key="1">
    <source>
        <dbReference type="ARBA" id="ARBA00000971"/>
    </source>
</evidence>
<reference evidence="8 9" key="1">
    <citation type="submission" date="2012-06" db="EMBL/GenBank/DDBJ databases">
        <title>Finished chromosome of genome of Cylindrospermum stagnale PCC 7417.</title>
        <authorList>
            <consortium name="US DOE Joint Genome Institute"/>
            <person name="Gugger M."/>
            <person name="Coursin T."/>
            <person name="Rippka R."/>
            <person name="Tandeau De Marsac N."/>
            <person name="Huntemann M."/>
            <person name="Wei C.-L."/>
            <person name="Han J."/>
            <person name="Detter J.C."/>
            <person name="Han C."/>
            <person name="Tapia R."/>
            <person name="Chen A."/>
            <person name="Kyrpides N."/>
            <person name="Mavromatis K."/>
            <person name="Markowitz V."/>
            <person name="Szeto E."/>
            <person name="Ivanova N."/>
            <person name="Pagani I."/>
            <person name="Pati A."/>
            <person name="Goodwin L."/>
            <person name="Nordberg H.P."/>
            <person name="Cantor M.N."/>
            <person name="Hua S.X."/>
            <person name="Woyke T."/>
            <person name="Kerfeld C.A."/>
        </authorList>
    </citation>
    <scope>NUCLEOTIDE SEQUENCE [LARGE SCALE GENOMIC DNA]</scope>
    <source>
        <strain evidence="8 9">PCC 7417</strain>
    </source>
</reference>
<comment type="catalytic activity">
    <reaction evidence="1">
        <text>[protein]-peptidylproline (omega=180) = [protein]-peptidylproline (omega=0)</text>
        <dbReference type="Rhea" id="RHEA:16237"/>
        <dbReference type="Rhea" id="RHEA-COMP:10747"/>
        <dbReference type="Rhea" id="RHEA-COMP:10748"/>
        <dbReference type="ChEBI" id="CHEBI:83833"/>
        <dbReference type="ChEBI" id="CHEBI:83834"/>
        <dbReference type="EC" id="5.2.1.8"/>
    </reaction>
</comment>
<evidence type="ECO:0000259" key="7">
    <source>
        <dbReference type="PROSITE" id="PS50198"/>
    </source>
</evidence>
<dbReference type="InterPro" id="IPR050245">
    <property type="entry name" value="PrsA_foldase"/>
</dbReference>
<name>K9X315_9NOST</name>
<dbReference type="KEGG" id="csg:Cylst_4806"/>
<gene>
    <name evidence="8" type="ORF">Cylst_4806</name>
</gene>
<keyword evidence="3" id="KW-0732">Signal</keyword>
<dbReference type="eggNOG" id="COG0760">
    <property type="taxonomic scope" value="Bacteria"/>
</dbReference>
<evidence type="ECO:0000256" key="5">
    <source>
        <dbReference type="ARBA" id="ARBA00023235"/>
    </source>
</evidence>
<dbReference type="Gene3D" id="3.10.50.40">
    <property type="match status" value="1"/>
</dbReference>
<keyword evidence="5 6" id="KW-0413">Isomerase</keyword>
<dbReference type="SUPFAM" id="SSF54534">
    <property type="entry name" value="FKBP-like"/>
    <property type="match status" value="1"/>
</dbReference>
<evidence type="ECO:0000313" key="9">
    <source>
        <dbReference type="Proteomes" id="UP000010475"/>
    </source>
</evidence>
<keyword evidence="9" id="KW-1185">Reference proteome</keyword>
<dbReference type="AlphaFoldDB" id="K9X315"/>